<organism evidence="2 3">
    <name type="scientific">Aspergillus phoenicis ATCC 13157</name>
    <dbReference type="NCBI Taxonomy" id="1353007"/>
    <lineage>
        <taxon>Eukaryota</taxon>
        <taxon>Fungi</taxon>
        <taxon>Dikarya</taxon>
        <taxon>Ascomycota</taxon>
        <taxon>Pezizomycotina</taxon>
        <taxon>Eurotiomycetes</taxon>
        <taxon>Eurotiomycetidae</taxon>
        <taxon>Eurotiales</taxon>
        <taxon>Aspergillaceae</taxon>
        <taxon>Aspergillus</taxon>
    </lineage>
</organism>
<dbReference type="EMBL" id="KZ851855">
    <property type="protein sequence ID" value="RDK41422.1"/>
    <property type="molecule type" value="Genomic_DNA"/>
</dbReference>
<reference evidence="2 3" key="1">
    <citation type="submission" date="2018-07" db="EMBL/GenBank/DDBJ databases">
        <title>Section-level genome sequencing of Aspergillus section Nigri to investigate inter- and intra-species variation.</title>
        <authorList>
            <consortium name="DOE Joint Genome Institute"/>
            <person name="Vesth T.C."/>
            <person name="Nybo J.L."/>
            <person name="Theobald S."/>
            <person name="Frisvad J.C."/>
            <person name="Larsen T.O."/>
            <person name="Nielsen K.F."/>
            <person name="Hoof J.B."/>
            <person name="Brandl J."/>
            <person name="Salamov A."/>
            <person name="Riley R."/>
            <person name="Gladden J.M."/>
            <person name="Phatale P."/>
            <person name="Nielsen M.T."/>
            <person name="Lyhne E.K."/>
            <person name="Kogle M.E."/>
            <person name="Strasser K."/>
            <person name="McDonnell E."/>
            <person name="Barry K."/>
            <person name="Clum A."/>
            <person name="Chen C."/>
            <person name="Nolan M."/>
            <person name="Sandor L."/>
            <person name="Kuo A."/>
            <person name="Lipzen A."/>
            <person name="Hainaut M."/>
            <person name="Drula E."/>
            <person name="Tsang A."/>
            <person name="Magnuson J.K."/>
            <person name="Henrissat B."/>
            <person name="Wiebenga A."/>
            <person name="Simmons B.A."/>
            <person name="Makela M.R."/>
            <person name="De vries R.P."/>
            <person name="Grigoriev I.V."/>
            <person name="Mortensen U.H."/>
            <person name="Baker S.E."/>
            <person name="Andersen M.R."/>
        </authorList>
    </citation>
    <scope>NUCLEOTIDE SEQUENCE [LARGE SCALE GENOMIC DNA]</scope>
    <source>
        <strain evidence="2 3">ATCC 13157</strain>
    </source>
</reference>
<dbReference type="AlphaFoldDB" id="A0A370PH17"/>
<feature type="transmembrane region" description="Helical" evidence="1">
    <location>
        <begin position="33"/>
        <end position="56"/>
    </location>
</feature>
<evidence type="ECO:0000313" key="3">
    <source>
        <dbReference type="Proteomes" id="UP000254937"/>
    </source>
</evidence>
<name>A0A370PH17_ASPPH</name>
<evidence type="ECO:0000313" key="2">
    <source>
        <dbReference type="EMBL" id="RDK41422.1"/>
    </source>
</evidence>
<protein>
    <submittedName>
        <fullName evidence="2">Uncharacterized protein</fullName>
    </submittedName>
</protein>
<keyword evidence="1" id="KW-1133">Transmembrane helix</keyword>
<keyword evidence="1" id="KW-0812">Transmembrane</keyword>
<keyword evidence="1" id="KW-0472">Membrane</keyword>
<evidence type="ECO:0000256" key="1">
    <source>
        <dbReference type="SAM" id="Phobius"/>
    </source>
</evidence>
<sequence>MAWRKERARKKKRRADLRGWKASDWLFTSHDGAGMVLVGAAAVMMTMTIGIPACYISSEDVYVVERTNTGYEIIG</sequence>
<proteinExistence type="predicted"/>
<gene>
    <name evidence="2" type="ORF">M752DRAFT_26525</name>
</gene>
<accession>A0A370PH17</accession>
<keyword evidence="3" id="KW-1185">Reference proteome</keyword>
<dbReference type="Proteomes" id="UP000254937">
    <property type="component" value="Unassembled WGS sequence"/>
</dbReference>